<proteinExistence type="predicted"/>
<protein>
    <submittedName>
        <fullName evidence="1">Uncharacterized protein</fullName>
    </submittedName>
</protein>
<dbReference type="AlphaFoldDB" id="M2RFX8"/>
<dbReference type="EMBL" id="KB445796">
    <property type="protein sequence ID" value="EMD37362.1"/>
    <property type="molecule type" value="Genomic_DNA"/>
</dbReference>
<reference evidence="1 2" key="1">
    <citation type="journal article" date="2012" name="Proc. Natl. Acad. Sci. U.S.A.">
        <title>Comparative genomics of Ceriporiopsis subvermispora and Phanerochaete chrysosporium provide insight into selective ligninolysis.</title>
        <authorList>
            <person name="Fernandez-Fueyo E."/>
            <person name="Ruiz-Duenas F.J."/>
            <person name="Ferreira P."/>
            <person name="Floudas D."/>
            <person name="Hibbett D.S."/>
            <person name="Canessa P."/>
            <person name="Larrondo L.F."/>
            <person name="James T.Y."/>
            <person name="Seelenfreund D."/>
            <person name="Lobos S."/>
            <person name="Polanco R."/>
            <person name="Tello M."/>
            <person name="Honda Y."/>
            <person name="Watanabe T."/>
            <person name="Watanabe T."/>
            <person name="Ryu J.S."/>
            <person name="Kubicek C.P."/>
            <person name="Schmoll M."/>
            <person name="Gaskell J."/>
            <person name="Hammel K.E."/>
            <person name="St John F.J."/>
            <person name="Vanden Wymelenberg A."/>
            <person name="Sabat G."/>
            <person name="Splinter BonDurant S."/>
            <person name="Syed K."/>
            <person name="Yadav J.S."/>
            <person name="Doddapaneni H."/>
            <person name="Subramanian V."/>
            <person name="Lavin J.L."/>
            <person name="Oguiza J.A."/>
            <person name="Perez G."/>
            <person name="Pisabarro A.G."/>
            <person name="Ramirez L."/>
            <person name="Santoyo F."/>
            <person name="Master E."/>
            <person name="Coutinho P.M."/>
            <person name="Henrissat B."/>
            <person name="Lombard V."/>
            <person name="Magnuson J.K."/>
            <person name="Kuees U."/>
            <person name="Hori C."/>
            <person name="Igarashi K."/>
            <person name="Samejima M."/>
            <person name="Held B.W."/>
            <person name="Barry K.W."/>
            <person name="LaButti K.M."/>
            <person name="Lapidus A."/>
            <person name="Lindquist E.A."/>
            <person name="Lucas S.M."/>
            <person name="Riley R."/>
            <person name="Salamov A.A."/>
            <person name="Hoffmeister D."/>
            <person name="Schwenk D."/>
            <person name="Hadar Y."/>
            <person name="Yarden O."/>
            <person name="de Vries R.P."/>
            <person name="Wiebenga A."/>
            <person name="Stenlid J."/>
            <person name="Eastwood D."/>
            <person name="Grigoriev I.V."/>
            <person name="Berka R.M."/>
            <person name="Blanchette R.A."/>
            <person name="Kersten P."/>
            <person name="Martinez A.T."/>
            <person name="Vicuna R."/>
            <person name="Cullen D."/>
        </authorList>
    </citation>
    <scope>NUCLEOTIDE SEQUENCE [LARGE SCALE GENOMIC DNA]</scope>
    <source>
        <strain evidence="1 2">B</strain>
    </source>
</reference>
<gene>
    <name evidence="1" type="ORF">CERSUDRAFT_114035</name>
</gene>
<keyword evidence="2" id="KW-1185">Reference proteome</keyword>
<accession>M2RFX8</accession>
<name>M2RFX8_CERS8</name>
<sequence length="109" mass="11905">MGSSASPPACCTSTQCSGHGRVVRSLETISGDYPNEFDGRWTPFSSHRHRSPHRTAGTVPLEMPGSFVVLFLYCLDISSGVGRYWSTLSLCVLPSPEHPLWEVKTCFGS</sequence>
<evidence type="ECO:0000313" key="1">
    <source>
        <dbReference type="EMBL" id="EMD37362.1"/>
    </source>
</evidence>
<dbReference type="Proteomes" id="UP000016930">
    <property type="component" value="Unassembled WGS sequence"/>
</dbReference>
<dbReference type="HOGENOM" id="CLU_2183643_0_0_1"/>
<organism evidence="1 2">
    <name type="scientific">Ceriporiopsis subvermispora (strain B)</name>
    <name type="common">White-rot fungus</name>
    <name type="synonym">Gelatoporia subvermispora</name>
    <dbReference type="NCBI Taxonomy" id="914234"/>
    <lineage>
        <taxon>Eukaryota</taxon>
        <taxon>Fungi</taxon>
        <taxon>Dikarya</taxon>
        <taxon>Basidiomycota</taxon>
        <taxon>Agaricomycotina</taxon>
        <taxon>Agaricomycetes</taxon>
        <taxon>Polyporales</taxon>
        <taxon>Gelatoporiaceae</taxon>
        <taxon>Gelatoporia</taxon>
    </lineage>
</organism>
<evidence type="ECO:0000313" key="2">
    <source>
        <dbReference type="Proteomes" id="UP000016930"/>
    </source>
</evidence>